<dbReference type="InterPro" id="IPR003593">
    <property type="entry name" value="AAA+_ATPase"/>
</dbReference>
<dbReference type="GO" id="GO:0005730">
    <property type="term" value="C:nucleolus"/>
    <property type="evidence" value="ECO:0007669"/>
    <property type="project" value="UniProtKB-SubCell"/>
</dbReference>
<protein>
    <recommendedName>
        <fullName evidence="4 10">Midasin</fullName>
    </recommendedName>
</protein>
<dbReference type="GO" id="GO:0016887">
    <property type="term" value="F:ATP hydrolysis activity"/>
    <property type="evidence" value="ECO:0007669"/>
    <property type="project" value="InterPro"/>
</dbReference>
<sequence>MNNNIFIDLEESEALFKVYQDLFPSKKIPSSFEFNKSISIQENLDNLALYAVNPRYTIPVFYSYNQIFLELISRWILEPAKFENALHSTNKIQGSVILKALSRLIQISEESVSLIEFYVKSNELEGILLAFYRLLSLDTHRFKQFITPDVLYSILKIENDSGKDISKYLSIQILSKYLEVSEVSRRKMLSSHVGDDNELLGSYETDDEVSYKFLPVLEAKRLSNFTNLPARQTNITKSNKIIAVEPKDISTLVTSICGVLVPHFIHSENTLDSTCEDNFVPTDKSIYVLRKLAHNIQVNKPVMLYGMAGSGKTFLINQLAKYMKYDDSIVKIHLGEQTDSKLLLGTYSSGEKPGTFEWRSGVLTTAVKEGKWVLIEDIDKAPTEVLSVLLTLLEKRELSIPSRGEIVKAKNGFQLISTIRIANDTSKITIPDIIGLRMWELIHVQLPSDMDLKNILSTRFPLLDRLVIKFIQCFKEIIRIYSSSSFISLNKGSHPRVISFRDLIKFCSRCNRMLINLGIKSTDQLLESSIYDNIFAEAVDCFGSAITEYSALLPLISAIGEVLEIPSSRINLFLNKHIPSFYNDDEKLQIGRATLKKSLTDKALFSNKASANNTAFARTNHSLKLMEQVGVAIDMVEPVLLVGETGTGKTTVIQQIAKMMNKKLTVINVSQQTESGDLLGGYKPVNTKTVAVPIQEIFENLFMATFSKKKNEKFATILSKCFNKSQWRNVIKLWNEAIRMAKDILSKVENDSDEEGGPKKKRKLKSHEKSVLLDKWVEFENKVKDFEFQASSLENSFVFNFVEGSLVKAVRNGEWLLLDEINLASSDTLESIADLLSESLDQRSILLSERGDIDDIKAHPDFRIFGCMNPSTDVGKKDLPLSIRSRLTEIYVHSPDRDIQDLLSIIDKYIGRFAVGDEWVGNDIAELYLEAKKLSESNKIVDGANQKPHFSIRTLTRTLLYVCDIISVYGLRRSLFEGFCMSFLTLLDIKSENILKPLIEKYTIGRLKNIKSVMSQCPPLPSTDADKYVQFKHYWLKRGPGEIVPQPHYIITPFVEKNMLNLVRATAGSRFPVLVQGPTSAGKTSMINYLANITGHKFVRINNHEHTDLQEYLGTYVSDSTGKLVFKEGILVEALRKGHWIVLDELNLAPTDVLEALNRLLDDNRELFIPETQEVVHPHPDFMLFATQNPPGLYGGRKVLSRAFRNRFLELHFDDIPQDELEIILKERCQIAPSYGKKIVEVYKQLSIQRQSSRLFEQKNSFATLRDLFRWALREAVGYEELASNGYMLLAERVRKEDEKFLVKQTIEKVMKVKLDMDAYYEKLENKELLNIPSSIVWTKAMRRLAVLVMTSIKYKEPLLLVGETGCGKTTVCQVISKYLNKKLISVNAHQNTETGDILGAQRPVRNRFETRTKLVKELVDLFEKLNITIPLKEIKLEEMVKKYNEISKENIDPDTISSIEEGKRNCTILFEWNDGPLTHAMKDGQIFLLDEISLADDSVLERLNSVLEPERSLLLAEKGTDDAFVQAADGFEFLATMNPGGDYGKKELSPALRNRFTEIWAPSMEDFNDVRQIVSSKIDERAQNLVSALVDFSEWFGKKFGGGSANSGVISLRDILAWVEFINSCISKVAPAEAFLHGAALVFIDALGTNNTAYLAEDETRLNQEKYECVEKLSDLTGSDLFSIYSGSNQVLLEEQNLVAGSFSIPRVDVSNSKDQFNLHAPTTAANAMRVIRAMQVHKPILLEGSPGVGKTSLVSAISNSTGNPLVRINLSEQTDLVDLFGSDAPAEGGNTGEFVWRDAPFLRAMQKGEWVLLDEMNLASQSVLEGLNACLDHRGEAYIPELDKSFACHPDFKVFAAQNPQYQGGGRKGLPKSFVNRFTVVYVDVLKSEDLNLISQHIFPNIESSICEKMIEYMSKLEEEVVIKKSWGTSGGPWEFNLRDTLRWLSLFNSINLTEDINPFDFFNMIIRQRFRTDVDRAKALELFELVFGHFEFRDNFYHLADDYLQVGGAVIKRKDIIQYANSSNPIPLQSNFPVLESAIRCVNLNLPLILVGPTNSGKTDLVRFLAHVVGAKVDEFAMNSEVDSMDILGGYEQVDLTRSIVALKSEVKEIITELVTINLSTLETEPIILLQSLKLIKYIESNEITTGNYNDFNEFFNAYISFYSNPRLDSLSKESRILAERIEKEKSVRFEWFDGLLVKAVEKGNWLVLDNANLCSPSVLDRLNSLLETNGSLIINECSSADGQPRTLKPHPNFRLFLTVDPKYGELSRAMRNRGVEVYMDPLPSRATKLDAEQLGFCNSNDDKEKDNLVNRMETLKVDERNSSKPVLSFIPANSSGLRPFSLVNDFFVKSEAISERVNAIMSVIPFLEIESFKLFAKTVASTHEFSLEFKNFIHEFTLSLKFLVDNNVVGKMFNTYTEAHERASITLNCNVNFSKNQFIHPLVNNYILATISRSSPHVDSAEPTLLIEVASKLFEASSLIQSLEERATSGKIADLSYIEKSAAFELGRNIKKPPRLKIYNFVKNVSEYINKTFGSSFSDVAFKSETVYTALFELQIIWRSLFDVSAEQNEAKLRIFQNLVRKWTEKYENDEFICCFLDDLLKAVDLFGSDLELKTGFSMSKIWEFFRQEYPSSEMAWSNAKFVIDIAADFDEVAAKQFNDTTELVNTLRAIIIDLYEDVLSNRISDEDFNSFSEKLQDGISKLRVTSDAFINKRQNDFKHEFTLLSNFLETSPESSSKASEILSLSGFSQKSTINLSKITKGPNFNPYPSIFDSLFNENRKDDSYVDGIFTNELLMSTLLKSVNFDNRPGKYLKQNVDDMNMLSRKIIENSTSLLADQREYFVSLLFSWFTLLIDAHKQSLSDEAREEIKKLLNNHEIGEVKFTKIIELLKQSNDGPFVSIFEDYMVPSLYVASASDNLKALGKAWVLFSCGAIQLYVPSSAYDPAIEEHVVYKNFEYQQEICRNLAKSWSFVRDVFSGEELHLEKLLPKVDDSEIPKKPRVFRKDVAIDDIFEEWKALMESTVDIEPVKKLLQSAEELSKDLSKFIEIFQNNTSQFLARLSLNYLIYSDLNDILRGYIFGLKLGFGLLSLANRNTNAIYSLKKGFLADVISITNEDDVKIIFENSKVLAKNAGVDSFAPEYIMLFFIQVAFAHKQLKEDPTLNGVLENSLQALYYRWTLRRMKQEEETAQQGSLYKYTDPDADIEGDFRSLFPDYEDVIEVDTDSKKKNDSFENIYSKLGKLYVNQFYSNNSIDLQTLMEDGSHLVNVLLNFENDLTYGLNSSSLLATLVTSLSKSLDSVKEKDQEINFYRDYSTSEFKRAILSIDSVHLATVKLLAQWPEHATLQNIVRASEEFLLYPVNSPVSKLIQKVEQIYTYIAEWEKYASSQVTLKPVFDELTQLIVSWRKLELSTWKSLFKYEDSVMEDNIGKWWFYLFETIIIPCYNMEESDLNGVVKLLSALNLFMSQATYGEFIPRINLIKAFKNHVNIIAADSLVFNALANFIDFYEQFTSTIISNIENGKKKLEKDVSEVILLASWKDVNIDALKQSARRSHNNLYKIVRKYRALLATAVTPMIEQGISYEVPVNVHLRDISKANSLVNNASASGLLCKELSTWSERPARLQNISIIDKNMSVYVSRIANEELPSLEEFTQDVVLEMERLRKETPTVLNDKTKKLVATLKTQKRKLLSDTLREIRRLGLKIHHRQDIQSVQATVNLILGNSSTFEKGLLKGADAYYYRLLDLLPRLRASVSTVAEDVPQADAEKGLAAVENLVFSLITTRSPLSELSDSVEKINEIYRSFEKISTSVDDKDYLIKASVVDSVSLNLDMIKRAVYWLPKIADFSISAINAGTSFNVSSSSTVFYEIRNKAEEFAEKLKLLDIYSMNKVTITFIEEFSAFYNEILSKLSDWKNETKGNSFIADLVLKWVSETRYIPFIDSSTSLSQIKIVEDIEKAFRDLSNAILVSVQRVIECQTEQITEEDDNWLVLSQLRLFKYIKSSHHKRILEKMEFCLDVMKKVEYNAKTSELAAALTSFTLPLIYHYATLTTKIFEKTRDNYVTSSKSTFILSNTLYTLATKGFCSPDAPNEQKEDNNLHDGTGLGDGEGAENNSKDVEQDDDLTEDAQQPNEENKEKDENDDENDDAVDMEGDMAGNLEEASDQEKEDEDQEDGEEEELDEEVDDIDDLDPNAVDEKMWDEEAKEDNKEKDSDKVPENSTNDDNMEANEDENEGENNDKKDKQDDEQEGEQNEDNDENDDNENSDDEGKDVGEQEDEVKNDENEQLEEHVPETETLDLPDDMNLDGDEDKGDNEEEENEEEFDDKMDVDDKKDDKVEEDEGNEEQDDNAEDMEAEPADNEDENMEEDAEKEDEPDNGELGINEEEGMESEEEAVGNEEEDKKQEEGGNDEEEGQDKAEGVDGANDNNDNEDFDQDAAVQTESGEKGEGADNQVSEENDDIGATGGASMNDQQKETEDLTTQDDARDLAKESLKELGDSLKEFHRRHQEIKEAAQEEKEEKVDQSANERPDEFQHIEGENTDFDTQALGAADKEQVQSIDEDKAIDDDEPTKEKEKDVKEEAKQEDENDMDVDQNAEEVGENDAEMDEDPDFEGKAKGGFIGERIKSEEDNELIIKSEFDEEKFDGHFDDNIDDIDINVDFNEPPRSMDEARELWKSSELATQELASGLCEQLRLILEPTLATKLRGDYKTGKRLNMKRIIPYIASEFRKDKIWLRRTKPSKRQYQIMIAVDDSKSMSESKSTELAFHSIALVSKALTQLESGGLSIVRFGEDVKLVHPFDKPFNNQETGTKIFQWFDFQQTKTDIKLLCNKALKIFEDARSSSNTDLWQLQIIISDGVCEDHDTIQSMVRKAREEKIMLVFVVIDGINSNESIMDMSQVRYEQDPNTGAMNLKVDKYLDSFPFEFYVVVRNINELPEMLSLILRQYFSEVASI</sequence>
<evidence type="ECO:0000256" key="9">
    <source>
        <dbReference type="ARBA" id="ARBA00023242"/>
    </source>
</evidence>
<organism evidence="13 14">
    <name type="scientific">Hyphopichia burtonii NRRL Y-1933</name>
    <dbReference type="NCBI Taxonomy" id="984485"/>
    <lineage>
        <taxon>Eukaryota</taxon>
        <taxon>Fungi</taxon>
        <taxon>Dikarya</taxon>
        <taxon>Ascomycota</taxon>
        <taxon>Saccharomycotina</taxon>
        <taxon>Pichiomycetes</taxon>
        <taxon>Debaryomycetaceae</taxon>
        <taxon>Hyphopichia</taxon>
    </lineage>
</organism>
<feature type="compositionally biased region" description="Acidic residues" evidence="11">
    <location>
        <begin position="4339"/>
        <end position="4401"/>
    </location>
</feature>
<dbReference type="EMBL" id="KV454541">
    <property type="protein sequence ID" value="ODV67088.1"/>
    <property type="molecule type" value="Genomic_DNA"/>
</dbReference>
<feature type="compositionally biased region" description="Acidic residues" evidence="11">
    <location>
        <begin position="4163"/>
        <end position="4193"/>
    </location>
</feature>
<dbReference type="InterPro" id="IPR048617">
    <property type="entry name" value="MDN1_AAA_lid_4"/>
</dbReference>
<dbReference type="PANTHER" id="PTHR48103:SF2">
    <property type="entry name" value="MIDASIN"/>
    <property type="match status" value="1"/>
</dbReference>
<dbReference type="Gene3D" id="3.40.50.410">
    <property type="entry name" value="von Willebrand factor, type A domain"/>
    <property type="match status" value="1"/>
</dbReference>
<proteinExistence type="inferred from homology"/>
<evidence type="ECO:0000256" key="2">
    <source>
        <dbReference type="ARBA" id="ARBA00004642"/>
    </source>
</evidence>
<evidence type="ECO:0000256" key="3">
    <source>
        <dbReference type="ARBA" id="ARBA00007188"/>
    </source>
</evidence>
<dbReference type="GO" id="GO:0000027">
    <property type="term" value="P:ribosomal large subunit assembly"/>
    <property type="evidence" value="ECO:0007669"/>
    <property type="project" value="InterPro"/>
</dbReference>
<evidence type="ECO:0000313" key="14">
    <source>
        <dbReference type="Proteomes" id="UP000095085"/>
    </source>
</evidence>
<dbReference type="InterPro" id="IPR011704">
    <property type="entry name" value="ATPase_dyneun-rel_AAA"/>
</dbReference>
<reference evidence="14" key="1">
    <citation type="submission" date="2016-05" db="EMBL/GenBank/DDBJ databases">
        <title>Comparative genomics of biotechnologically important yeasts.</title>
        <authorList>
            <consortium name="DOE Joint Genome Institute"/>
            <person name="Riley R."/>
            <person name="Haridas S."/>
            <person name="Wolfe K.H."/>
            <person name="Lopes M.R."/>
            <person name="Hittinger C.T."/>
            <person name="Goker M."/>
            <person name="Salamov A."/>
            <person name="Wisecaver J."/>
            <person name="Long T.M."/>
            <person name="Aerts A.L."/>
            <person name="Barry K."/>
            <person name="Choi C."/>
            <person name="Clum A."/>
            <person name="Coughlan A.Y."/>
            <person name="Deshpande S."/>
            <person name="Douglass A.P."/>
            <person name="Hanson S.J."/>
            <person name="Klenk H.-P."/>
            <person name="Labutti K."/>
            <person name="Lapidus A."/>
            <person name="Lindquist E."/>
            <person name="Lipzen A."/>
            <person name="Meier-Kolthoff J.P."/>
            <person name="Ohm R.A."/>
            <person name="Otillar R.P."/>
            <person name="Pangilinan J."/>
            <person name="Peng Y."/>
            <person name="Rokas A."/>
            <person name="Rosa C.A."/>
            <person name="Scheuner C."/>
            <person name="Sibirny A.A."/>
            <person name="Slot J.C."/>
            <person name="Stielow J.B."/>
            <person name="Sun H."/>
            <person name="Kurtzman C.P."/>
            <person name="Blackwell M."/>
            <person name="Grigoriev I.V."/>
            <person name="Jeffries T.W."/>
        </authorList>
    </citation>
    <scope>NUCLEOTIDE SEQUENCE [LARGE SCALE GENOMIC DNA]</scope>
    <source>
        <strain evidence="14">NRRL Y-1933</strain>
    </source>
</reference>
<dbReference type="InterPro" id="IPR012099">
    <property type="entry name" value="Midasin"/>
</dbReference>
<feature type="compositionally biased region" description="Basic and acidic residues" evidence="11">
    <location>
        <begin position="4573"/>
        <end position="4584"/>
    </location>
</feature>
<dbReference type="CDD" id="cd00009">
    <property type="entry name" value="AAA"/>
    <property type="match status" value="2"/>
</dbReference>
<keyword evidence="8 10" id="KW-0143">Chaperone</keyword>
<feature type="domain" description="VWFA" evidence="12">
    <location>
        <begin position="4748"/>
        <end position="4945"/>
    </location>
</feature>
<evidence type="ECO:0000256" key="11">
    <source>
        <dbReference type="SAM" id="MobiDB-lite"/>
    </source>
</evidence>
<dbReference type="RefSeq" id="XP_020076155.1">
    <property type="nucleotide sequence ID" value="XM_020223269.1"/>
</dbReference>
<dbReference type="GO" id="GO:0005654">
    <property type="term" value="C:nucleoplasm"/>
    <property type="evidence" value="ECO:0007669"/>
    <property type="project" value="UniProtKB-SubCell"/>
</dbReference>
<dbReference type="STRING" id="984485.A0A1E4RII6"/>
<dbReference type="Pfam" id="PF17867">
    <property type="entry name" value="AAA_lid_7"/>
    <property type="match status" value="3"/>
</dbReference>
<keyword evidence="5" id="KW-0597">Phosphoprotein</keyword>
<evidence type="ECO:0000256" key="1">
    <source>
        <dbReference type="ARBA" id="ARBA00004604"/>
    </source>
</evidence>
<dbReference type="SUPFAM" id="SSF53300">
    <property type="entry name" value="vWA-like"/>
    <property type="match status" value="1"/>
</dbReference>
<keyword evidence="14" id="KW-1185">Reference proteome</keyword>
<feature type="compositionally biased region" description="Acidic residues" evidence="11">
    <location>
        <begin position="4247"/>
        <end position="4282"/>
    </location>
</feature>
<dbReference type="SMART" id="SM00382">
    <property type="entry name" value="AAA"/>
    <property type="match status" value="6"/>
</dbReference>
<dbReference type="PROSITE" id="PS50234">
    <property type="entry name" value="VWFA"/>
    <property type="match status" value="1"/>
</dbReference>
<name>A0A1E4RII6_9ASCO</name>
<dbReference type="SUPFAM" id="SSF52540">
    <property type="entry name" value="P-loop containing nucleoside triphosphate hydrolases"/>
    <property type="match status" value="6"/>
</dbReference>
<dbReference type="FunFam" id="3.40.50.300:FF:000582">
    <property type="entry name" value="Midasin"/>
    <property type="match status" value="1"/>
</dbReference>
<evidence type="ECO:0000259" key="12">
    <source>
        <dbReference type="PROSITE" id="PS50234"/>
    </source>
</evidence>
<dbReference type="GeneID" id="30997818"/>
<dbReference type="PROSITE" id="PS00675">
    <property type="entry name" value="SIGMA54_INTERACT_1"/>
    <property type="match status" value="1"/>
</dbReference>
<feature type="compositionally biased region" description="Acidic residues" evidence="11">
    <location>
        <begin position="4142"/>
        <end position="4155"/>
    </location>
</feature>
<comment type="similarity">
    <text evidence="3 10">Belongs to the midasin family.</text>
</comment>
<feature type="compositionally biased region" description="Basic and acidic residues" evidence="11">
    <location>
        <begin position="4197"/>
        <end position="4219"/>
    </location>
</feature>
<evidence type="ECO:0000256" key="4">
    <source>
        <dbReference type="ARBA" id="ARBA00017143"/>
    </source>
</evidence>
<dbReference type="OrthoDB" id="5186at2759"/>
<evidence type="ECO:0000313" key="13">
    <source>
        <dbReference type="EMBL" id="ODV67088.1"/>
    </source>
</evidence>
<dbReference type="InterPro" id="IPR027417">
    <property type="entry name" value="P-loop_NTPase"/>
</dbReference>
<feature type="compositionally biased region" description="Basic and acidic residues" evidence="11">
    <location>
        <begin position="4283"/>
        <end position="4295"/>
    </location>
</feature>
<feature type="compositionally biased region" description="Basic and acidic residues" evidence="11">
    <location>
        <begin position="4474"/>
        <end position="4504"/>
    </location>
</feature>
<dbReference type="FunFam" id="3.40.50.300:FF:001053">
    <property type="entry name" value="Midasin"/>
    <property type="match status" value="1"/>
</dbReference>
<dbReference type="FunFam" id="3.40.50.300:FF:000712">
    <property type="entry name" value="Midasin"/>
    <property type="match status" value="1"/>
</dbReference>
<evidence type="ECO:0000256" key="8">
    <source>
        <dbReference type="ARBA" id="ARBA00023186"/>
    </source>
</evidence>
<dbReference type="InterPro" id="IPR040848">
    <property type="entry name" value="AAA_lid_7"/>
</dbReference>
<keyword evidence="6 10" id="KW-0547">Nucleotide-binding</keyword>
<dbReference type="CDD" id="cd01460">
    <property type="entry name" value="vWA_midasin"/>
    <property type="match status" value="1"/>
</dbReference>
<dbReference type="Proteomes" id="UP000095085">
    <property type="component" value="Unassembled WGS sequence"/>
</dbReference>
<dbReference type="InterPro" id="IPR036465">
    <property type="entry name" value="vWFA_dom_sf"/>
</dbReference>
<dbReference type="Gene3D" id="3.40.50.300">
    <property type="entry name" value="P-loop containing nucleotide triphosphate hydrolases"/>
    <property type="match status" value="6"/>
</dbReference>
<feature type="region of interest" description="Disordered" evidence="11">
    <location>
        <begin position="4089"/>
        <end position="4615"/>
    </location>
</feature>
<evidence type="ECO:0000256" key="5">
    <source>
        <dbReference type="ARBA" id="ARBA00022553"/>
    </source>
</evidence>
<dbReference type="InterPro" id="IPR041190">
    <property type="entry name" value="Midasin_AAA_lid_5"/>
</dbReference>
<dbReference type="GO" id="GO:0030687">
    <property type="term" value="C:preribosome, large subunit precursor"/>
    <property type="evidence" value="ECO:0007669"/>
    <property type="project" value="TreeGrafter"/>
</dbReference>
<feature type="compositionally biased region" description="Acidic residues" evidence="11">
    <location>
        <begin position="4226"/>
        <end position="4238"/>
    </location>
</feature>
<dbReference type="PANTHER" id="PTHR48103">
    <property type="entry name" value="MIDASIN-RELATED"/>
    <property type="match status" value="1"/>
</dbReference>
<gene>
    <name evidence="13" type="ORF">HYPBUDRAFT_241007</name>
</gene>
<dbReference type="PIRSF" id="PIRSF010340">
    <property type="entry name" value="Midasin"/>
    <property type="match status" value="1"/>
</dbReference>
<dbReference type="InterPro" id="IPR002035">
    <property type="entry name" value="VWF_A"/>
</dbReference>
<dbReference type="FunFam" id="3.40.50.300:FF:000142">
    <property type="entry name" value="Midasin"/>
    <property type="match status" value="1"/>
</dbReference>
<evidence type="ECO:0000256" key="7">
    <source>
        <dbReference type="ARBA" id="ARBA00022840"/>
    </source>
</evidence>
<comment type="subcellular location">
    <subcellularLocation>
        <location evidence="1">Nucleus</location>
        <location evidence="1">Nucleolus</location>
    </subcellularLocation>
    <subcellularLocation>
        <location evidence="2">Nucleus</location>
        <location evidence="2">Nucleoplasm</location>
    </subcellularLocation>
</comment>
<dbReference type="GO" id="GO:0005524">
    <property type="term" value="F:ATP binding"/>
    <property type="evidence" value="ECO:0007669"/>
    <property type="project" value="UniProtKB-KW"/>
</dbReference>
<feature type="compositionally biased region" description="Acidic residues" evidence="11">
    <location>
        <begin position="4297"/>
        <end position="4330"/>
    </location>
</feature>
<keyword evidence="9 10" id="KW-0539">Nucleus</keyword>
<evidence type="ECO:0000256" key="6">
    <source>
        <dbReference type="ARBA" id="ARBA00022741"/>
    </source>
</evidence>
<evidence type="ECO:0000256" key="10">
    <source>
        <dbReference type="PIRNR" id="PIRNR010340"/>
    </source>
</evidence>
<dbReference type="Pfam" id="PF00092">
    <property type="entry name" value="VWA"/>
    <property type="match status" value="1"/>
</dbReference>
<dbReference type="FunFam" id="3.40.50.300:FF:001368">
    <property type="entry name" value="Midasin"/>
    <property type="match status" value="1"/>
</dbReference>
<dbReference type="Pfam" id="PF21108">
    <property type="entry name" value="MDN1_4th"/>
    <property type="match status" value="1"/>
</dbReference>
<dbReference type="Pfam" id="PF07728">
    <property type="entry name" value="AAA_5"/>
    <property type="match status" value="8"/>
</dbReference>
<feature type="compositionally biased region" description="Acidic residues" evidence="11">
    <location>
        <begin position="4585"/>
        <end position="4613"/>
    </location>
</feature>
<accession>A0A1E4RII6</accession>
<comment type="function">
    <text evidence="10">Nuclear chaperone required for maturation and nuclear export of pre-60S ribosome subunits.</text>
</comment>
<dbReference type="InterPro" id="IPR025662">
    <property type="entry name" value="Sigma_54_int_dom_ATP-bd_1"/>
</dbReference>
<keyword evidence="7 10" id="KW-0067">ATP-binding</keyword>
<feature type="compositionally biased region" description="Basic and acidic residues" evidence="11">
    <location>
        <begin position="4511"/>
        <end position="4540"/>
    </location>
</feature>
<dbReference type="GO" id="GO:0000055">
    <property type="term" value="P:ribosomal large subunit export from nucleus"/>
    <property type="evidence" value="ECO:0007669"/>
    <property type="project" value="TreeGrafter"/>
</dbReference>
<dbReference type="Pfam" id="PF17865">
    <property type="entry name" value="AAA_lid_5"/>
    <property type="match status" value="1"/>
</dbReference>